<evidence type="ECO:0000256" key="4">
    <source>
        <dbReference type="ARBA" id="ARBA00023239"/>
    </source>
</evidence>
<keyword evidence="2" id="KW-0479">Metal-binding</keyword>
<keyword evidence="3" id="KW-0862">Zinc</keyword>
<comment type="similarity">
    <text evidence="1">Belongs to the Gfa family.</text>
</comment>
<dbReference type="SUPFAM" id="SSF51316">
    <property type="entry name" value="Mss4-like"/>
    <property type="match status" value="1"/>
</dbReference>
<evidence type="ECO:0000256" key="3">
    <source>
        <dbReference type="ARBA" id="ARBA00022833"/>
    </source>
</evidence>
<protein>
    <recommendedName>
        <fullName evidence="5">CENP-V/GFA domain-containing protein</fullName>
    </recommendedName>
</protein>
<dbReference type="EMBL" id="VNKQ01000006">
    <property type="protein sequence ID" value="KAG0650410.1"/>
    <property type="molecule type" value="Genomic_DNA"/>
</dbReference>
<reference evidence="6" key="1">
    <citation type="submission" date="2019-07" db="EMBL/GenBank/DDBJ databases">
        <title>Hyphodiscus hymeniophilus genome sequencing and assembly.</title>
        <authorList>
            <person name="Kramer G."/>
            <person name="Nodwell J."/>
        </authorList>
    </citation>
    <scope>NUCLEOTIDE SEQUENCE</scope>
    <source>
        <strain evidence="6">ATCC 34498</strain>
    </source>
</reference>
<dbReference type="Gene3D" id="3.90.1590.10">
    <property type="entry name" value="glutathione-dependent formaldehyde- activating enzyme (gfa)"/>
    <property type="match status" value="1"/>
</dbReference>
<proteinExistence type="inferred from homology"/>
<keyword evidence="4" id="KW-0456">Lyase</keyword>
<dbReference type="Pfam" id="PF04828">
    <property type="entry name" value="GFA"/>
    <property type="match status" value="1"/>
</dbReference>
<name>A0A9P6VMP6_9HELO</name>
<dbReference type="InterPro" id="IPR006913">
    <property type="entry name" value="CENP-V/GFA"/>
</dbReference>
<dbReference type="GO" id="GO:0016846">
    <property type="term" value="F:carbon-sulfur lyase activity"/>
    <property type="evidence" value="ECO:0007669"/>
    <property type="project" value="InterPro"/>
</dbReference>
<keyword evidence="7" id="KW-1185">Reference proteome</keyword>
<comment type="caution">
    <text evidence="6">The sequence shown here is derived from an EMBL/GenBank/DDBJ whole genome shotgun (WGS) entry which is preliminary data.</text>
</comment>
<dbReference type="PROSITE" id="PS51891">
    <property type="entry name" value="CENP_V_GFA"/>
    <property type="match status" value="1"/>
</dbReference>
<evidence type="ECO:0000256" key="1">
    <source>
        <dbReference type="ARBA" id="ARBA00005495"/>
    </source>
</evidence>
<dbReference type="PANTHER" id="PTHR33337:SF43">
    <property type="entry name" value="CENP-V_GFA DOMAIN-CONTAINING PROTEIN"/>
    <property type="match status" value="1"/>
</dbReference>
<evidence type="ECO:0000313" key="7">
    <source>
        <dbReference type="Proteomes" id="UP000785200"/>
    </source>
</evidence>
<dbReference type="Proteomes" id="UP000785200">
    <property type="component" value="Unassembled WGS sequence"/>
</dbReference>
<organism evidence="6 7">
    <name type="scientific">Hyphodiscus hymeniophilus</name>
    <dbReference type="NCBI Taxonomy" id="353542"/>
    <lineage>
        <taxon>Eukaryota</taxon>
        <taxon>Fungi</taxon>
        <taxon>Dikarya</taxon>
        <taxon>Ascomycota</taxon>
        <taxon>Pezizomycotina</taxon>
        <taxon>Leotiomycetes</taxon>
        <taxon>Helotiales</taxon>
        <taxon>Hyphodiscaceae</taxon>
        <taxon>Hyphodiscus</taxon>
    </lineage>
</organism>
<evidence type="ECO:0000256" key="2">
    <source>
        <dbReference type="ARBA" id="ARBA00022723"/>
    </source>
</evidence>
<accession>A0A9P6VMP6</accession>
<evidence type="ECO:0000259" key="5">
    <source>
        <dbReference type="PROSITE" id="PS51891"/>
    </source>
</evidence>
<dbReference type="GO" id="GO:0046872">
    <property type="term" value="F:metal ion binding"/>
    <property type="evidence" value="ECO:0007669"/>
    <property type="project" value="UniProtKB-KW"/>
</dbReference>
<feature type="domain" description="CENP-V/GFA" evidence="5">
    <location>
        <begin position="1"/>
        <end position="109"/>
    </location>
</feature>
<dbReference type="PANTHER" id="PTHR33337">
    <property type="entry name" value="GFA DOMAIN-CONTAINING PROTEIN"/>
    <property type="match status" value="1"/>
</dbReference>
<dbReference type="AlphaFoldDB" id="A0A9P6VMP6"/>
<evidence type="ECO:0000313" key="6">
    <source>
        <dbReference type="EMBL" id="KAG0650410.1"/>
    </source>
</evidence>
<dbReference type="InterPro" id="IPR011057">
    <property type="entry name" value="Mss4-like_sf"/>
</dbReference>
<gene>
    <name evidence="6" type="ORF">D0Z07_3471</name>
</gene>
<sequence>MEGTCNCGKIKVKVNDPDLFNGNRRGHVCHCVNCKKTAGAAAANNLTIENEKITIEGAENLQEYSDPDTLSGTPLSRFFCKTCGWSEPEPLLSNEVQAGKSLLNNSLVR</sequence>
<dbReference type="OrthoDB" id="9985472at2759"/>